<name>A0A953JFA8_9BACT</name>
<reference evidence="2" key="1">
    <citation type="journal article" date="2021" name="bioRxiv">
        <title>Unraveling nitrogen, sulfur and carbon metabolic pathways and microbial community transcriptional responses to substrate deprivation and toxicity stresses in a bioreactor mimicking anoxic brackish coastal sediment conditions.</title>
        <authorList>
            <person name="Martins P.D."/>
            <person name="Echeveste M.J."/>
            <person name="Arshad A."/>
            <person name="Kurth J."/>
            <person name="Ouboter H."/>
            <person name="Jetten M.S.M."/>
            <person name="Welte C.U."/>
        </authorList>
    </citation>
    <scope>NUCLEOTIDE SEQUENCE</scope>
    <source>
        <strain evidence="2">MAG_39</strain>
    </source>
</reference>
<sequence>MSFGLKIRSAVSSLFLLCFLLYTASPLAFSYRSNDAPDSYTKPIEVSVQNFHLFLLKLFASGIAQHSGQDNGSSSVTFLLKKKRAVVRSNILVHPVDVPAPDLSAALSDALPRLPDLSPAPYHDEPDSLDGFQRFSSGLSPPSA</sequence>
<dbReference type="Proteomes" id="UP000705867">
    <property type="component" value="Unassembled WGS sequence"/>
</dbReference>
<gene>
    <name evidence="2" type="ORF">K8I29_10805</name>
</gene>
<protein>
    <submittedName>
        <fullName evidence="2">Uncharacterized protein</fullName>
    </submittedName>
</protein>
<accession>A0A953JFA8</accession>
<evidence type="ECO:0000256" key="1">
    <source>
        <dbReference type="SAM" id="MobiDB-lite"/>
    </source>
</evidence>
<comment type="caution">
    <text evidence="2">The sequence shown here is derived from an EMBL/GenBank/DDBJ whole genome shotgun (WGS) entry which is preliminary data.</text>
</comment>
<organism evidence="2 3">
    <name type="scientific">Candidatus Nitrobium versatile</name>
    <dbReference type="NCBI Taxonomy" id="2884831"/>
    <lineage>
        <taxon>Bacteria</taxon>
        <taxon>Pseudomonadati</taxon>
        <taxon>Nitrospirota</taxon>
        <taxon>Nitrospiria</taxon>
        <taxon>Nitrospirales</taxon>
        <taxon>Nitrospiraceae</taxon>
        <taxon>Candidatus Nitrobium</taxon>
    </lineage>
</organism>
<dbReference type="AlphaFoldDB" id="A0A953JFA8"/>
<evidence type="ECO:0000313" key="2">
    <source>
        <dbReference type="EMBL" id="MBZ0156681.1"/>
    </source>
</evidence>
<feature type="compositionally biased region" description="Polar residues" evidence="1">
    <location>
        <begin position="134"/>
        <end position="144"/>
    </location>
</feature>
<proteinExistence type="predicted"/>
<feature type="region of interest" description="Disordered" evidence="1">
    <location>
        <begin position="116"/>
        <end position="144"/>
    </location>
</feature>
<dbReference type="EMBL" id="JAIOIV010000083">
    <property type="protein sequence ID" value="MBZ0156681.1"/>
    <property type="molecule type" value="Genomic_DNA"/>
</dbReference>
<reference evidence="2" key="2">
    <citation type="submission" date="2021-08" db="EMBL/GenBank/DDBJ databases">
        <authorList>
            <person name="Dalcin Martins P."/>
        </authorList>
    </citation>
    <scope>NUCLEOTIDE SEQUENCE</scope>
    <source>
        <strain evidence="2">MAG_39</strain>
    </source>
</reference>
<evidence type="ECO:0000313" key="3">
    <source>
        <dbReference type="Proteomes" id="UP000705867"/>
    </source>
</evidence>